<name>A0A6P8H7A0_ACTTE</name>
<reference evidence="3" key="1">
    <citation type="submission" date="2025-08" db="UniProtKB">
        <authorList>
            <consortium name="RefSeq"/>
        </authorList>
    </citation>
    <scope>IDENTIFICATION</scope>
</reference>
<dbReference type="OrthoDB" id="5983040at2759"/>
<dbReference type="PANTHER" id="PTHR47331">
    <property type="entry name" value="PHD-TYPE DOMAIN-CONTAINING PROTEIN"/>
    <property type="match status" value="1"/>
</dbReference>
<feature type="compositionally biased region" description="Basic and acidic residues" evidence="1">
    <location>
        <begin position="237"/>
        <end position="250"/>
    </location>
</feature>
<dbReference type="PANTHER" id="PTHR47331:SF1">
    <property type="entry name" value="GAG-LIKE PROTEIN"/>
    <property type="match status" value="1"/>
</dbReference>
<evidence type="ECO:0000256" key="1">
    <source>
        <dbReference type="SAM" id="MobiDB-lite"/>
    </source>
</evidence>
<dbReference type="AlphaFoldDB" id="A0A6P8H7A0"/>
<evidence type="ECO:0000313" key="3">
    <source>
        <dbReference type="RefSeq" id="XP_031548597.1"/>
    </source>
</evidence>
<proteinExistence type="predicted"/>
<dbReference type="InParanoid" id="A0A6P8H7A0"/>
<sequence length="311" mass="35684">MTGDQENNGRQLSLDVTGVSTEKGVRITNVWTTNRLPITEENVVVKQDVSEMNHMKDIDLPELIDKKITLLIGSDVPEALCPLEVRSGKKGEPFALRTLLGWTVTGPLRKGSRQRASMNYIHVDQSIGCNESEPVLTNIHDDFVRMYNSEFSECTAEVRECLSVEDQRAKKIMDKTVEFVNGHYQIGLPWKYERPQLSDNKSMAETRLMLLKKRLLKDHKLLTKYTETMEQYISRGHAEKVQASDHKEQSNRTSPRWYLPHHPVMHQQKPEKVRVVYDCAASYNGTSLNEQLLQGPEYTNSLVGVLLRFRK</sequence>
<dbReference type="Proteomes" id="UP000515163">
    <property type="component" value="Unplaced"/>
</dbReference>
<accession>A0A6P8H7A0</accession>
<keyword evidence="2" id="KW-1185">Reference proteome</keyword>
<dbReference type="KEGG" id="aten:116286276"/>
<organism evidence="2 3">
    <name type="scientific">Actinia tenebrosa</name>
    <name type="common">Australian red waratah sea anemone</name>
    <dbReference type="NCBI Taxonomy" id="6105"/>
    <lineage>
        <taxon>Eukaryota</taxon>
        <taxon>Metazoa</taxon>
        <taxon>Cnidaria</taxon>
        <taxon>Anthozoa</taxon>
        <taxon>Hexacorallia</taxon>
        <taxon>Actiniaria</taxon>
        <taxon>Actiniidae</taxon>
        <taxon>Actinia</taxon>
    </lineage>
</organism>
<protein>
    <submittedName>
        <fullName evidence="3">Uncharacterized protein LOC116286276</fullName>
    </submittedName>
</protein>
<feature type="region of interest" description="Disordered" evidence="1">
    <location>
        <begin position="237"/>
        <end position="259"/>
    </location>
</feature>
<evidence type="ECO:0000313" key="2">
    <source>
        <dbReference type="Proteomes" id="UP000515163"/>
    </source>
</evidence>
<dbReference type="RefSeq" id="XP_031548597.1">
    <property type="nucleotide sequence ID" value="XM_031692737.1"/>
</dbReference>
<gene>
    <name evidence="3" type="primary">LOC116286276</name>
</gene>
<dbReference type="GeneID" id="116286276"/>